<dbReference type="InterPro" id="IPR036291">
    <property type="entry name" value="NAD(P)-bd_dom_sf"/>
</dbReference>
<dbReference type="Gene3D" id="3.40.50.720">
    <property type="entry name" value="NAD(P)-binding Rossmann-like Domain"/>
    <property type="match status" value="1"/>
</dbReference>
<comment type="similarity">
    <text evidence="1">Belongs to the short-chain dehydrogenases/reductases (SDR) family.</text>
</comment>
<organism evidence="4 5">
    <name type="scientific">Novipirellula caenicola</name>
    <dbReference type="NCBI Taxonomy" id="1536901"/>
    <lineage>
        <taxon>Bacteria</taxon>
        <taxon>Pseudomonadati</taxon>
        <taxon>Planctomycetota</taxon>
        <taxon>Planctomycetia</taxon>
        <taxon>Pirellulales</taxon>
        <taxon>Pirellulaceae</taxon>
        <taxon>Novipirellula</taxon>
    </lineage>
</organism>
<keyword evidence="2" id="KW-0560">Oxidoreductase</keyword>
<dbReference type="PRINTS" id="PR00081">
    <property type="entry name" value="GDHRDH"/>
</dbReference>
<dbReference type="PRINTS" id="PR00080">
    <property type="entry name" value="SDRFAMILY"/>
</dbReference>
<proteinExistence type="inferred from homology"/>
<evidence type="ECO:0000256" key="2">
    <source>
        <dbReference type="ARBA" id="ARBA00023002"/>
    </source>
</evidence>
<dbReference type="Proteomes" id="UP001416858">
    <property type="component" value="Unassembled WGS sequence"/>
</dbReference>
<dbReference type="PANTHER" id="PTHR42760:SF133">
    <property type="entry name" value="3-OXOACYL-[ACYL-CARRIER-PROTEIN] REDUCTASE"/>
    <property type="match status" value="1"/>
</dbReference>
<evidence type="ECO:0000313" key="5">
    <source>
        <dbReference type="Proteomes" id="UP001416858"/>
    </source>
</evidence>
<feature type="domain" description="Ketoreductase" evidence="3">
    <location>
        <begin position="11"/>
        <end position="187"/>
    </location>
</feature>
<dbReference type="SMART" id="SM00822">
    <property type="entry name" value="PKS_KR"/>
    <property type="match status" value="1"/>
</dbReference>
<keyword evidence="5" id="KW-1185">Reference proteome</keyword>
<gene>
    <name evidence="4" type="primary">fabG_5</name>
    <name evidence="4" type="ORF">Rcae01_03691</name>
</gene>
<dbReference type="RefSeq" id="WP_345685022.1">
    <property type="nucleotide sequence ID" value="NZ_BAABRO010000008.1"/>
</dbReference>
<evidence type="ECO:0000256" key="1">
    <source>
        <dbReference type="ARBA" id="ARBA00006484"/>
    </source>
</evidence>
<reference evidence="4 5" key="1">
    <citation type="submission" date="2024-02" db="EMBL/GenBank/DDBJ databases">
        <title>Rhodopirellula caenicola NBRC 110016.</title>
        <authorList>
            <person name="Ichikawa N."/>
            <person name="Katano-Makiyama Y."/>
            <person name="Hidaka K."/>
        </authorList>
    </citation>
    <scope>NUCLEOTIDE SEQUENCE [LARGE SCALE GENOMIC DNA]</scope>
    <source>
        <strain evidence="4 5">NBRC 110016</strain>
    </source>
</reference>
<dbReference type="EMBL" id="BAABRO010000008">
    <property type="protein sequence ID" value="GAA5508225.1"/>
    <property type="molecule type" value="Genomic_DNA"/>
</dbReference>
<name>A0ABP9VUD4_9BACT</name>
<dbReference type="Pfam" id="PF13561">
    <property type="entry name" value="adh_short_C2"/>
    <property type="match status" value="1"/>
</dbReference>
<accession>A0ABP9VUD4</accession>
<dbReference type="InterPro" id="IPR020904">
    <property type="entry name" value="Sc_DH/Rdtase_CS"/>
</dbReference>
<sequence>MTNPAPPQNERIVLITGTSRGIGRHLAERFLSGGDIVIGCSRSAAMPEGIAADSSHRYTHHRVDVSDESAVRQLFHEIKQQHGRLDALINNAGIASMNHSLLTPIESVRSVFETNVIGTFLFCQEAAKLMLANRSGRIVNMASVAAPLKLEGESAYAASKAAVVSLTEVLAREFASSGITVNAVGPSPIETDLIRGVPAKKVDQLIDRQAIKRLGTAEDVYNVVEFFLRPESDFITGQIIYLGGV</sequence>
<protein>
    <submittedName>
        <fullName evidence="4">3-oxoacyl-[acyl-carrier-protein] reductase FabG</fullName>
    </submittedName>
</protein>
<dbReference type="InterPro" id="IPR002347">
    <property type="entry name" value="SDR_fam"/>
</dbReference>
<dbReference type="InterPro" id="IPR057326">
    <property type="entry name" value="KR_dom"/>
</dbReference>
<evidence type="ECO:0000313" key="4">
    <source>
        <dbReference type="EMBL" id="GAA5508225.1"/>
    </source>
</evidence>
<dbReference type="PANTHER" id="PTHR42760">
    <property type="entry name" value="SHORT-CHAIN DEHYDROGENASES/REDUCTASES FAMILY MEMBER"/>
    <property type="match status" value="1"/>
</dbReference>
<evidence type="ECO:0000259" key="3">
    <source>
        <dbReference type="SMART" id="SM00822"/>
    </source>
</evidence>
<dbReference type="SUPFAM" id="SSF51735">
    <property type="entry name" value="NAD(P)-binding Rossmann-fold domains"/>
    <property type="match status" value="1"/>
</dbReference>
<dbReference type="CDD" id="cd05233">
    <property type="entry name" value="SDR_c"/>
    <property type="match status" value="1"/>
</dbReference>
<dbReference type="PROSITE" id="PS00061">
    <property type="entry name" value="ADH_SHORT"/>
    <property type="match status" value="1"/>
</dbReference>
<comment type="caution">
    <text evidence="4">The sequence shown here is derived from an EMBL/GenBank/DDBJ whole genome shotgun (WGS) entry which is preliminary data.</text>
</comment>